<protein>
    <submittedName>
        <fullName evidence="4">Activating signal cointegrator 1 complex subunit 1</fullName>
    </submittedName>
</protein>
<dbReference type="InterPro" id="IPR036612">
    <property type="entry name" value="KH_dom_type_1_sf"/>
</dbReference>
<evidence type="ECO:0000313" key="3">
    <source>
        <dbReference type="Proteomes" id="UP000092443"/>
    </source>
</evidence>
<gene>
    <name evidence="4" type="primary">LOC119636964</name>
</gene>
<dbReference type="Pfam" id="PF00013">
    <property type="entry name" value="KH_1"/>
    <property type="match status" value="1"/>
</dbReference>
<dbReference type="KEGG" id="gfs:119636964"/>
<dbReference type="PANTHER" id="PTHR13360">
    <property type="entry name" value="ACTIVATING SIGNAL COINTEGRATOR 1 COMPLEX SUBUNIT 1"/>
    <property type="match status" value="1"/>
</dbReference>
<dbReference type="Gene3D" id="3.90.1140.10">
    <property type="entry name" value="Cyclic phosphodiesterase"/>
    <property type="match status" value="1"/>
</dbReference>
<dbReference type="PANTHER" id="PTHR13360:SF1">
    <property type="entry name" value="ACTIVATING SIGNAL COINTEGRATOR 1 COMPLEX SUBUNIT 1"/>
    <property type="match status" value="1"/>
</dbReference>
<reference evidence="4" key="1">
    <citation type="submission" date="2025-08" db="UniProtKB">
        <authorList>
            <consortium name="RefSeq"/>
        </authorList>
    </citation>
    <scope>IDENTIFICATION</scope>
    <source>
        <tissue evidence="4">Whole body pupa</tissue>
    </source>
</reference>
<dbReference type="GO" id="GO:0006355">
    <property type="term" value="P:regulation of DNA-templated transcription"/>
    <property type="evidence" value="ECO:0007669"/>
    <property type="project" value="TreeGrafter"/>
</dbReference>
<dbReference type="GO" id="GO:0006307">
    <property type="term" value="P:DNA alkylation repair"/>
    <property type="evidence" value="ECO:0007669"/>
    <property type="project" value="InterPro"/>
</dbReference>
<dbReference type="Gene3D" id="3.30.1370.10">
    <property type="entry name" value="K Homology domain, type 1"/>
    <property type="match status" value="1"/>
</dbReference>
<dbReference type="PROSITE" id="PS50084">
    <property type="entry name" value="KH_TYPE_1"/>
    <property type="match status" value="1"/>
</dbReference>
<dbReference type="AlphaFoldDB" id="A0A9C5YW29"/>
<dbReference type="SMART" id="SM00322">
    <property type="entry name" value="KH"/>
    <property type="match status" value="1"/>
</dbReference>
<dbReference type="InterPro" id="IPR004088">
    <property type="entry name" value="KH_dom_type_1"/>
</dbReference>
<proteinExistence type="predicted"/>
<dbReference type="SUPFAM" id="SSF54791">
    <property type="entry name" value="Eukaryotic type KH-domain (KH-domain type I)"/>
    <property type="match status" value="1"/>
</dbReference>
<sequence>MSRNILAPPLVYMSNNRRYRVNLVHEDFNDQRQASQAAMKGNLHNAKQAYNERDLYGEEHNDEIDDDLSDIECQNSIFKLKIHVASSFYGGLIGFKGATKRRLETETSTEIMIPPRVADNGNKSRETNVIIKGKTRNAVATAKRKIDVLVASLRGRMNATHFFGVALNYDEILENFQVFKELILSAQLPSIDESLFQLDSSLHATLGACVLMDDVERNKAATILQSCREFLANVKTPFKVHVRGLEIMNDDPSAVRVLYAIVDSPDLQLFSDRCLQRFIESGFMTARDAQRERVKLHMTLMNNRFKEVYSPDTSTKAITKTFDAREILKRWGDFDFGSALCKEILLCVIGSSRENKGDFYKISSTLKCE</sequence>
<dbReference type="Pfam" id="PF10469">
    <property type="entry name" value="AKAP7_NLS"/>
    <property type="match status" value="1"/>
</dbReference>
<dbReference type="Proteomes" id="UP000092443">
    <property type="component" value="Unplaced"/>
</dbReference>
<dbReference type="GeneID" id="119636964"/>
<feature type="domain" description="K Homology" evidence="2">
    <location>
        <begin position="76"/>
        <end position="151"/>
    </location>
</feature>
<accession>A0A9C5YW29</accession>
<evidence type="ECO:0000313" key="4">
    <source>
        <dbReference type="RefSeq" id="XP_037888651.1"/>
    </source>
</evidence>
<organism evidence="3 4">
    <name type="scientific">Glossina fuscipes</name>
    <dbReference type="NCBI Taxonomy" id="7396"/>
    <lineage>
        <taxon>Eukaryota</taxon>
        <taxon>Metazoa</taxon>
        <taxon>Ecdysozoa</taxon>
        <taxon>Arthropoda</taxon>
        <taxon>Hexapoda</taxon>
        <taxon>Insecta</taxon>
        <taxon>Pterygota</taxon>
        <taxon>Neoptera</taxon>
        <taxon>Endopterygota</taxon>
        <taxon>Diptera</taxon>
        <taxon>Brachycera</taxon>
        <taxon>Muscomorpha</taxon>
        <taxon>Hippoboscoidea</taxon>
        <taxon>Glossinidae</taxon>
        <taxon>Glossina</taxon>
    </lineage>
</organism>
<dbReference type="InterPro" id="IPR047538">
    <property type="entry name" value="KH-I_ASCC1"/>
</dbReference>
<name>A0A9C5YW29_9MUSC</name>
<dbReference type="GO" id="GO:0005634">
    <property type="term" value="C:nucleus"/>
    <property type="evidence" value="ECO:0007669"/>
    <property type="project" value="TreeGrafter"/>
</dbReference>
<dbReference type="InterPro" id="IPR009210">
    <property type="entry name" value="ASCC1"/>
</dbReference>
<evidence type="ECO:0000259" key="2">
    <source>
        <dbReference type="SMART" id="SM00322"/>
    </source>
</evidence>
<dbReference type="CDD" id="cd22419">
    <property type="entry name" value="KH-I_ASCC1"/>
    <property type="match status" value="1"/>
</dbReference>
<dbReference type="InterPro" id="IPR019510">
    <property type="entry name" value="AKAP7-like_phosphoesterase"/>
</dbReference>
<keyword evidence="1" id="KW-0694">RNA-binding</keyword>
<evidence type="ECO:0000256" key="1">
    <source>
        <dbReference type="PROSITE-ProRule" id="PRU00117"/>
    </source>
</evidence>
<keyword evidence="3" id="KW-1185">Reference proteome</keyword>
<dbReference type="GO" id="GO:0003723">
    <property type="term" value="F:RNA binding"/>
    <property type="evidence" value="ECO:0007669"/>
    <property type="project" value="UniProtKB-UniRule"/>
</dbReference>
<dbReference type="InterPro" id="IPR004087">
    <property type="entry name" value="KH_dom"/>
</dbReference>
<dbReference type="RefSeq" id="XP_037888651.1">
    <property type="nucleotide sequence ID" value="XM_038032723.1"/>
</dbReference>